<name>A0ABC9CTD4_9POAL</name>
<dbReference type="InterPro" id="IPR038765">
    <property type="entry name" value="Papain-like_cys_pep_sf"/>
</dbReference>
<sequence>MGEEELIPMLRNYIKSLTDANALETFTDKLAAILLNMKAQAFFIRSMPTSQHELKDEIFNYVMSIDHHEALEKEWVLSNKPYPIALTLKKIQETLRTGHKMDVDCFNLAVRKLACEELQMLKGTNRNVSKHYMDLKFCDACEFSRGDQFRAKLNAQQLAKLVLSWPWRNYDVSKCRLIFIPCSNSITGTFMLFVLDLKAEVVSILDPVSINPSFSKQPLRKYSSKIQRVSNILGTIMKIACQWNKNVYLWDHTIPNGVKIKTDSELSGYYVLLFMRAWDGERLQTLTCMDDRELRKRFLIHLLTYKENLYVCNIPEVLRDYLGRYISLANGKA</sequence>
<evidence type="ECO:0000313" key="1">
    <source>
        <dbReference type="EMBL" id="CAL5025572.1"/>
    </source>
</evidence>
<organism evidence="1 2">
    <name type="scientific">Urochloa decumbens</name>
    <dbReference type="NCBI Taxonomy" id="240449"/>
    <lineage>
        <taxon>Eukaryota</taxon>
        <taxon>Viridiplantae</taxon>
        <taxon>Streptophyta</taxon>
        <taxon>Embryophyta</taxon>
        <taxon>Tracheophyta</taxon>
        <taxon>Spermatophyta</taxon>
        <taxon>Magnoliopsida</taxon>
        <taxon>Liliopsida</taxon>
        <taxon>Poales</taxon>
        <taxon>Poaceae</taxon>
        <taxon>PACMAD clade</taxon>
        <taxon>Panicoideae</taxon>
        <taxon>Panicodae</taxon>
        <taxon>Paniceae</taxon>
        <taxon>Melinidinae</taxon>
        <taxon>Urochloa</taxon>
    </lineage>
</organism>
<dbReference type="Gene3D" id="3.40.395.10">
    <property type="entry name" value="Adenoviral Proteinase, Chain A"/>
    <property type="match status" value="1"/>
</dbReference>
<dbReference type="SUPFAM" id="SSF54001">
    <property type="entry name" value="Cysteine proteinases"/>
    <property type="match status" value="1"/>
</dbReference>
<dbReference type="Proteomes" id="UP001497457">
    <property type="component" value="Chromosome 30rd"/>
</dbReference>
<keyword evidence="2" id="KW-1185">Reference proteome</keyword>
<accession>A0ABC9CTD4</accession>
<dbReference type="EMBL" id="OZ075140">
    <property type="protein sequence ID" value="CAL5025572.1"/>
    <property type="molecule type" value="Genomic_DNA"/>
</dbReference>
<reference evidence="1 2" key="2">
    <citation type="submission" date="2024-10" db="EMBL/GenBank/DDBJ databases">
        <authorList>
            <person name="Ryan C."/>
        </authorList>
    </citation>
    <scope>NUCLEOTIDE SEQUENCE [LARGE SCALE GENOMIC DNA]</scope>
</reference>
<gene>
    <name evidence="1" type="ORF">URODEC1_LOCUS78170</name>
</gene>
<dbReference type="AlphaFoldDB" id="A0ABC9CTD4"/>
<evidence type="ECO:0000313" key="2">
    <source>
        <dbReference type="Proteomes" id="UP001497457"/>
    </source>
</evidence>
<protein>
    <submittedName>
        <fullName evidence="1">Uncharacterized protein</fullName>
    </submittedName>
</protein>
<reference evidence="2" key="1">
    <citation type="submission" date="2024-06" db="EMBL/GenBank/DDBJ databases">
        <authorList>
            <person name="Ryan C."/>
        </authorList>
    </citation>
    <scope>NUCLEOTIDE SEQUENCE [LARGE SCALE GENOMIC DNA]</scope>
</reference>
<proteinExistence type="predicted"/>